<comment type="caution">
    <text evidence="8">The sequence shown here is derived from an EMBL/GenBank/DDBJ whole genome shotgun (WGS) entry which is preliminary data.</text>
</comment>
<organism evidence="8 9">
    <name type="scientific">Psilocybe cyanescens</name>
    <dbReference type="NCBI Taxonomy" id="93625"/>
    <lineage>
        <taxon>Eukaryota</taxon>
        <taxon>Fungi</taxon>
        <taxon>Dikarya</taxon>
        <taxon>Basidiomycota</taxon>
        <taxon>Agaricomycotina</taxon>
        <taxon>Agaricomycetes</taxon>
        <taxon>Agaricomycetidae</taxon>
        <taxon>Agaricales</taxon>
        <taxon>Agaricineae</taxon>
        <taxon>Strophariaceae</taxon>
        <taxon>Psilocybe</taxon>
    </lineage>
</organism>
<protein>
    <recommendedName>
        <fullName evidence="3">NudC domain-containing protein 1</fullName>
    </recommendedName>
</protein>
<reference evidence="8 9" key="1">
    <citation type="journal article" date="2018" name="Evol. Lett.">
        <title>Horizontal gene cluster transfer increased hallucinogenic mushroom diversity.</title>
        <authorList>
            <person name="Reynolds H.T."/>
            <person name="Vijayakumar V."/>
            <person name="Gluck-Thaler E."/>
            <person name="Korotkin H.B."/>
            <person name="Matheny P.B."/>
            <person name="Slot J.C."/>
        </authorList>
    </citation>
    <scope>NUCLEOTIDE SEQUENCE [LARGE SCALE GENOMIC DNA]</scope>
    <source>
        <strain evidence="8 9">2631</strain>
    </source>
</reference>
<dbReference type="EMBL" id="NHYD01002474">
    <property type="protein sequence ID" value="PPQ86499.1"/>
    <property type="molecule type" value="Genomic_DNA"/>
</dbReference>
<dbReference type="Pfam" id="PF04969">
    <property type="entry name" value="CS"/>
    <property type="match status" value="1"/>
</dbReference>
<dbReference type="InterPro" id="IPR007052">
    <property type="entry name" value="CS_dom"/>
</dbReference>
<dbReference type="GO" id="GO:0005737">
    <property type="term" value="C:cytoplasm"/>
    <property type="evidence" value="ECO:0007669"/>
    <property type="project" value="UniProtKB-SubCell"/>
</dbReference>
<dbReference type="GO" id="GO:0005634">
    <property type="term" value="C:nucleus"/>
    <property type="evidence" value="ECO:0007669"/>
    <property type="project" value="UniProtKB-SubCell"/>
</dbReference>
<comment type="subcellular location">
    <subcellularLocation>
        <location evidence="2">Cytoplasm</location>
    </subcellularLocation>
    <subcellularLocation>
        <location evidence="1">Nucleus</location>
    </subcellularLocation>
</comment>
<sequence>MDTFRANRSLLNPKFEGYKLEPIHQEQAVSRFKLSRKPTQATASGKAPLTFQEMRSRISHNHLSVDSDSGRAIYVDEEFNVCLIGIPMPGGVTGPSFQIVYQMATPMDTSSAQAIQREYPSAVFLSSTTVVVTDGNGLLYILPIRDNEVSEPIGIFTVPTGGAVDAPFRLHNLYRSSPITAILLLSSRHYGSEDRKSNTNSSGATNYSPEFDIWAVKINILSLRPGSEPRELEVLWHRRGQDVPILTDFVEQVNSFLILGGSTYPDPNAKPPTKPYEPTSDEIAPIPRANENLDAAHANPNESDSNKPPKPHPYSWTQTSDSVTVAFPLPSNTPKNKIKVLFTVQTLTLHVDTYPLESSDSPPVPIPHHSAKALWDSVNTTSCFWTWDREAEHAYGLLTLHMEKKNEGTRWMQVFAAAASSLAGDEENPEVPETVDPSELWHIRESLEKYTAALKSGGDTSGLGLGRGVPSLIEGEVDEEADAVVGRKVWATWVDINGQTPIWTRESSTQREKDEWEDEPFTLLSTPMPGSVSSLADLQLILKQDVDGTVFSLVPSNAAPEFSWQHTSTYCALAFVLASKQDTRFTYHVPKRGVLAFEGGSQRDRGANVYIYRPAKSAKDKWAKQSVLQVDNGSGGALLGVGYVKVQGGTEGEMVVVCLTEGELVLISDI</sequence>
<dbReference type="OrthoDB" id="428655at2759"/>
<feature type="region of interest" description="Disordered" evidence="6">
    <location>
        <begin position="262"/>
        <end position="317"/>
    </location>
</feature>
<evidence type="ECO:0000256" key="2">
    <source>
        <dbReference type="ARBA" id="ARBA00004496"/>
    </source>
</evidence>
<evidence type="ECO:0000256" key="5">
    <source>
        <dbReference type="ARBA" id="ARBA00023242"/>
    </source>
</evidence>
<dbReference type="InterPro" id="IPR037895">
    <property type="entry name" value="NUDCD1"/>
</dbReference>
<dbReference type="Proteomes" id="UP000283269">
    <property type="component" value="Unassembled WGS sequence"/>
</dbReference>
<keyword evidence="9" id="KW-1185">Reference proteome</keyword>
<dbReference type="PROSITE" id="PS51203">
    <property type="entry name" value="CS"/>
    <property type="match status" value="1"/>
</dbReference>
<dbReference type="Gene3D" id="2.60.40.790">
    <property type="match status" value="1"/>
</dbReference>
<evidence type="ECO:0000313" key="9">
    <source>
        <dbReference type="Proteomes" id="UP000283269"/>
    </source>
</evidence>
<dbReference type="STRING" id="93625.A0A409X6T8"/>
<name>A0A409X6T8_PSICY</name>
<gene>
    <name evidence="8" type="ORF">CVT25_008243</name>
</gene>
<dbReference type="CDD" id="cd06467">
    <property type="entry name" value="p23_NUDC_like"/>
    <property type="match status" value="1"/>
</dbReference>
<evidence type="ECO:0000256" key="6">
    <source>
        <dbReference type="SAM" id="MobiDB-lite"/>
    </source>
</evidence>
<evidence type="ECO:0000256" key="3">
    <source>
        <dbReference type="ARBA" id="ARBA00018915"/>
    </source>
</evidence>
<evidence type="ECO:0000259" key="7">
    <source>
        <dbReference type="PROSITE" id="PS51203"/>
    </source>
</evidence>
<keyword evidence="4" id="KW-0963">Cytoplasm</keyword>
<dbReference type="InParanoid" id="A0A409X6T8"/>
<keyword evidence="5" id="KW-0539">Nucleus</keyword>
<dbReference type="InterPro" id="IPR008978">
    <property type="entry name" value="HSP20-like_chaperone"/>
</dbReference>
<dbReference type="SUPFAM" id="SSF49764">
    <property type="entry name" value="HSP20-like chaperones"/>
    <property type="match status" value="1"/>
</dbReference>
<evidence type="ECO:0000256" key="4">
    <source>
        <dbReference type="ARBA" id="ARBA00022490"/>
    </source>
</evidence>
<dbReference type="PANTHER" id="PTHR21664">
    <property type="entry name" value="CHRONIC MYELOGENOUS LEUKEMIA TUMOR ANTIGEN 66"/>
    <property type="match status" value="1"/>
</dbReference>
<proteinExistence type="predicted"/>
<accession>A0A409X6T8</accession>
<dbReference type="AlphaFoldDB" id="A0A409X6T8"/>
<evidence type="ECO:0000313" key="8">
    <source>
        <dbReference type="EMBL" id="PPQ86499.1"/>
    </source>
</evidence>
<dbReference type="PANTHER" id="PTHR21664:SF1">
    <property type="entry name" value="NUDC DOMAIN-CONTAINING PROTEIN 1"/>
    <property type="match status" value="1"/>
</dbReference>
<feature type="domain" description="CS" evidence="7">
    <location>
        <begin position="309"/>
        <end position="415"/>
    </location>
</feature>
<evidence type="ECO:0000256" key="1">
    <source>
        <dbReference type="ARBA" id="ARBA00004123"/>
    </source>
</evidence>